<evidence type="ECO:0000313" key="1">
    <source>
        <dbReference type="EMBL" id="BBC79284.1"/>
    </source>
</evidence>
<sequence length="49" mass="5510">MPLCAKAQFPVPVYKVRHTPLAYRHLQDAVWLGQTNAASGHWAITFFGN</sequence>
<organism evidence="1 2">
    <name type="scientific">Acetobacter orientalis</name>
    <dbReference type="NCBI Taxonomy" id="146474"/>
    <lineage>
        <taxon>Bacteria</taxon>
        <taxon>Pseudomonadati</taxon>
        <taxon>Pseudomonadota</taxon>
        <taxon>Alphaproteobacteria</taxon>
        <taxon>Acetobacterales</taxon>
        <taxon>Acetobacteraceae</taxon>
        <taxon>Acetobacter</taxon>
    </lineage>
</organism>
<dbReference type="KEGG" id="aot:AcetOri_orf01372"/>
<name>A0A2Z5ZEY3_9PROT</name>
<proteinExistence type="predicted"/>
<gene>
    <name evidence="1" type="ORF">AcetOrient_orf01372</name>
</gene>
<accession>A0A2Z5ZEY3</accession>
<reference evidence="1 2" key="1">
    <citation type="submission" date="2018-02" db="EMBL/GenBank/DDBJ databases">
        <title>Acetobacter orientalis genome.</title>
        <authorList>
            <person name="Nakashima N."/>
            <person name="Tamura T."/>
        </authorList>
    </citation>
    <scope>NUCLEOTIDE SEQUENCE [LARGE SCALE GENOMIC DNA]</scope>
    <source>
        <strain evidence="1 2">FAN1</strain>
    </source>
</reference>
<evidence type="ECO:0000313" key="2">
    <source>
        <dbReference type="Proteomes" id="UP000270034"/>
    </source>
</evidence>
<dbReference type="EMBL" id="AP018515">
    <property type="protein sequence ID" value="BBC79284.1"/>
    <property type="molecule type" value="Genomic_DNA"/>
</dbReference>
<dbReference type="AlphaFoldDB" id="A0A2Z5ZEY3"/>
<dbReference type="Proteomes" id="UP000270034">
    <property type="component" value="Chromosome"/>
</dbReference>
<protein>
    <submittedName>
        <fullName evidence="1">LysR family transcriptional regulator</fullName>
    </submittedName>
</protein>